<name>A0A7J8LTR4_9ROSI</name>
<reference evidence="1 2" key="1">
    <citation type="journal article" date="2019" name="Genome Biol. Evol.">
        <title>Insights into the evolution of the New World diploid cottons (Gossypium, subgenus Houzingenia) based on genome sequencing.</title>
        <authorList>
            <person name="Grover C.E."/>
            <person name="Arick M.A. 2nd"/>
            <person name="Thrash A."/>
            <person name="Conover J.L."/>
            <person name="Sanders W.S."/>
            <person name="Peterson D.G."/>
            <person name="Frelichowski J.E."/>
            <person name="Scheffler J.A."/>
            <person name="Scheffler B.E."/>
            <person name="Wendel J.F."/>
        </authorList>
    </citation>
    <scope>NUCLEOTIDE SEQUENCE [LARGE SCALE GENOMIC DNA]</scope>
    <source>
        <strain evidence="1">157</strain>
        <tissue evidence="1">Leaf</tissue>
    </source>
</reference>
<comment type="caution">
    <text evidence="1">The sequence shown here is derived from an EMBL/GenBank/DDBJ whole genome shotgun (WGS) entry which is preliminary data.</text>
</comment>
<dbReference type="Proteomes" id="UP000593572">
    <property type="component" value="Unassembled WGS sequence"/>
</dbReference>
<gene>
    <name evidence="1" type="ORF">Golob_025853</name>
</gene>
<sequence length="143" mass="16596">VCGFGVEDVLYILRDCPAVRDIWNKLIPTDKLSNFYSIPPYEWMARIWKNRNLYIFQNYSWNTEDIIKVSISWARQFTSASISFKHGYRSLIARLDPTRNCVHLTTDGSVRTEDGLKAVIAIQDVSLEDSNSTLVRRIHQLLD</sequence>
<protein>
    <submittedName>
        <fullName evidence="1">Uncharacterized protein</fullName>
    </submittedName>
</protein>
<evidence type="ECO:0000313" key="2">
    <source>
        <dbReference type="Proteomes" id="UP000593572"/>
    </source>
</evidence>
<keyword evidence="2" id="KW-1185">Reference proteome</keyword>
<feature type="non-terminal residue" evidence="1">
    <location>
        <position position="143"/>
    </location>
</feature>
<organism evidence="1 2">
    <name type="scientific">Gossypium lobatum</name>
    <dbReference type="NCBI Taxonomy" id="34289"/>
    <lineage>
        <taxon>Eukaryota</taxon>
        <taxon>Viridiplantae</taxon>
        <taxon>Streptophyta</taxon>
        <taxon>Embryophyta</taxon>
        <taxon>Tracheophyta</taxon>
        <taxon>Spermatophyta</taxon>
        <taxon>Magnoliopsida</taxon>
        <taxon>eudicotyledons</taxon>
        <taxon>Gunneridae</taxon>
        <taxon>Pentapetalae</taxon>
        <taxon>rosids</taxon>
        <taxon>malvids</taxon>
        <taxon>Malvales</taxon>
        <taxon>Malvaceae</taxon>
        <taxon>Malvoideae</taxon>
        <taxon>Gossypium</taxon>
    </lineage>
</organism>
<feature type="non-terminal residue" evidence="1">
    <location>
        <position position="1"/>
    </location>
</feature>
<proteinExistence type="predicted"/>
<dbReference type="AlphaFoldDB" id="A0A7J8LTR4"/>
<dbReference type="EMBL" id="JABEZX010000005">
    <property type="protein sequence ID" value="MBA0555692.1"/>
    <property type="molecule type" value="Genomic_DNA"/>
</dbReference>
<evidence type="ECO:0000313" key="1">
    <source>
        <dbReference type="EMBL" id="MBA0555692.1"/>
    </source>
</evidence>
<accession>A0A7J8LTR4</accession>